<dbReference type="EMBL" id="JHUK01000001">
    <property type="protein sequence ID" value="RAM57982.1"/>
    <property type="molecule type" value="Genomic_DNA"/>
</dbReference>
<evidence type="ECO:0000313" key="5">
    <source>
        <dbReference type="Proteomes" id="UP000249343"/>
    </source>
</evidence>
<comment type="caution">
    <text evidence="2">The sequence shown here is derived from an EMBL/GenBank/DDBJ whole genome shotgun (WGS) entry which is preliminary data.</text>
</comment>
<dbReference type="CDD" id="cd00077">
    <property type="entry name" value="HDc"/>
    <property type="match status" value="1"/>
</dbReference>
<evidence type="ECO:0000313" key="2">
    <source>
        <dbReference type="EMBL" id="KXT29399.1"/>
    </source>
</evidence>
<reference evidence="2 4" key="2">
    <citation type="submission" date="2016-02" db="EMBL/GenBank/DDBJ databases">
        <title>A draft genome sequence of Candidatus Phytoplasma oryzae strain Mbita1, the causative agent of Napier Grass stunt disease in Kenya.</title>
        <authorList>
            <person name="Fischer A."/>
            <person name="Santa-Cruz I."/>
            <person name="Wambua L."/>
            <person name="Olds C."/>
            <person name="Midega C."/>
            <person name="Dickinson M."/>
            <person name="Kawicha P."/>
            <person name="Khan Z."/>
            <person name="Masiga D."/>
            <person name="Jores J."/>
            <person name="Bernd S."/>
        </authorList>
    </citation>
    <scope>NUCLEOTIDE SEQUENCE [LARGE SCALE GENOMIC DNA]</scope>
    <source>
        <strain evidence="2">Mbita1</strain>
    </source>
</reference>
<dbReference type="Proteomes" id="UP000070069">
    <property type="component" value="Unassembled WGS sequence"/>
</dbReference>
<dbReference type="InterPro" id="IPR050135">
    <property type="entry name" value="dGTPase-like"/>
</dbReference>
<dbReference type="InterPro" id="IPR045509">
    <property type="entry name" value="HD_assoc_2"/>
</dbReference>
<dbReference type="AlphaFoldDB" id="A0A139JR15"/>
<dbReference type="Proteomes" id="UP000249343">
    <property type="component" value="Unassembled WGS sequence"/>
</dbReference>
<evidence type="ECO:0000313" key="3">
    <source>
        <dbReference type="EMBL" id="RAM57982.1"/>
    </source>
</evidence>
<dbReference type="OrthoDB" id="9803619at2"/>
<dbReference type="PANTHER" id="PTHR11373:SF4">
    <property type="entry name" value="DEOXYNUCLEOSIDE TRIPHOSPHATE TRIPHOSPHOHYDROLASE SAMHD1"/>
    <property type="match status" value="1"/>
</dbReference>
<reference evidence="3 5" key="1">
    <citation type="submission" date="2014-04" db="EMBL/GenBank/DDBJ databases">
        <title>Genome study of Napier grass stunt phytoplasma.</title>
        <authorList>
            <person name="Kawicha P."/>
            <person name="Dickinson M."/>
            <person name="Hodgetts J."/>
        </authorList>
    </citation>
    <scope>NUCLEOTIDE SEQUENCE [LARGE SCALE GENOMIC DNA]</scope>
    <source>
        <strain evidence="3 5">NGS-S10</strain>
    </source>
</reference>
<keyword evidence="3" id="KW-0378">Hydrolase</keyword>
<dbReference type="GO" id="GO:0006203">
    <property type="term" value="P:dGTP catabolic process"/>
    <property type="evidence" value="ECO:0007669"/>
    <property type="project" value="TreeGrafter"/>
</dbReference>
<sequence length="423" mass="51162">MITNFLKLENNKKLEKFLKPEVFRDPIYGYIYFNYVFLKKIIDTSVMQRLRRIKQLGCVSIVYHGAEHSRFTHSLGVYELARKFLETNSFFLHNKINLREKLLLLTSSLLHDIGHSAYSHIFENIFHTIHEEKSAQIINSHPEIVSILNQIDKQFKYDVSAIIKKKSKFKLIEQLLSSQLDFDRLDYLKRDAFFAGVSYGYIDTDRLLRIIDIKKSKVVFKQNGISSIENYLISRYHMYHQVYYHPKVIGYSIILEKIFKRIQYLLKVNYIFKFEEIMFILKKFINNQNNINYYLEIDDFYVNSLIFHFKQEKDLILSSLCQDFLNRNIWLFIDKSDLLNQKNKILSFYKNDDERQYYTEEKEFFQNTYYENRKNIGEHIFISVSEKNQKKIQKLSEKSFFINCLIKNDKKYLKFFYRKNKVN</sequence>
<dbReference type="RefSeq" id="WP_066539799.1">
    <property type="nucleotide sequence ID" value="NZ_JHUK01000001.1"/>
</dbReference>
<evidence type="ECO:0000313" key="4">
    <source>
        <dbReference type="Proteomes" id="UP000070069"/>
    </source>
</evidence>
<accession>A0A139JR15</accession>
<name>A0A139JR15_9MOLU</name>
<dbReference type="GO" id="GO:0008832">
    <property type="term" value="F:dGTPase activity"/>
    <property type="evidence" value="ECO:0007669"/>
    <property type="project" value="TreeGrafter"/>
</dbReference>
<keyword evidence="5" id="KW-1185">Reference proteome</keyword>
<dbReference type="PATRIC" id="fig|203274.3.peg.43"/>
<dbReference type="PROSITE" id="PS51831">
    <property type="entry name" value="HD"/>
    <property type="match status" value="1"/>
</dbReference>
<proteinExistence type="predicted"/>
<dbReference type="SUPFAM" id="SSF109604">
    <property type="entry name" value="HD-domain/PDEase-like"/>
    <property type="match status" value="1"/>
</dbReference>
<dbReference type="Pfam" id="PF19276">
    <property type="entry name" value="HD_assoc_2"/>
    <property type="match status" value="1"/>
</dbReference>
<dbReference type="SMART" id="SM00471">
    <property type="entry name" value="HDc"/>
    <property type="match status" value="1"/>
</dbReference>
<dbReference type="PANTHER" id="PTHR11373">
    <property type="entry name" value="DEOXYNUCLEOSIDE TRIPHOSPHATE TRIPHOSPHOHYDROLASE"/>
    <property type="match status" value="1"/>
</dbReference>
<feature type="domain" description="HD" evidence="1">
    <location>
        <begin position="70"/>
        <end position="188"/>
    </location>
</feature>
<dbReference type="InterPro" id="IPR003607">
    <property type="entry name" value="HD/PDEase_dom"/>
</dbReference>
<gene>
    <name evidence="2" type="ORF">AXA84_0044</name>
    <name evidence="3" type="ORF">DH96_00240</name>
</gene>
<dbReference type="EMBL" id="LTBM01000001">
    <property type="protein sequence ID" value="KXT29399.1"/>
    <property type="molecule type" value="Genomic_DNA"/>
</dbReference>
<organism evidence="2 4">
    <name type="scientific">Candidatus Phytoplasma oryzae</name>
    <dbReference type="NCBI Taxonomy" id="203274"/>
    <lineage>
        <taxon>Bacteria</taxon>
        <taxon>Bacillati</taxon>
        <taxon>Mycoplasmatota</taxon>
        <taxon>Mollicutes</taxon>
        <taxon>Acholeplasmatales</taxon>
        <taxon>Acholeplasmataceae</taxon>
        <taxon>Candidatus Phytoplasma</taxon>
        <taxon>16SrXI (Rice yellow dwarf group)</taxon>
    </lineage>
</organism>
<dbReference type="Gene3D" id="1.10.3210.10">
    <property type="entry name" value="Hypothetical protein af1432"/>
    <property type="match status" value="1"/>
</dbReference>
<evidence type="ECO:0000259" key="1">
    <source>
        <dbReference type="PROSITE" id="PS51831"/>
    </source>
</evidence>
<dbReference type="InterPro" id="IPR006674">
    <property type="entry name" value="HD_domain"/>
</dbReference>
<dbReference type="Pfam" id="PF01966">
    <property type="entry name" value="HD"/>
    <property type="match status" value="1"/>
</dbReference>
<protein>
    <submittedName>
        <fullName evidence="2">HD domain protein</fullName>
    </submittedName>
    <submittedName>
        <fullName evidence="3">Phosphohydrolase</fullName>
    </submittedName>
</protein>